<proteinExistence type="predicted"/>
<organism evidence="1 2">
    <name type="scientific">Eretmocerus hayati</name>
    <dbReference type="NCBI Taxonomy" id="131215"/>
    <lineage>
        <taxon>Eukaryota</taxon>
        <taxon>Metazoa</taxon>
        <taxon>Ecdysozoa</taxon>
        <taxon>Arthropoda</taxon>
        <taxon>Hexapoda</taxon>
        <taxon>Insecta</taxon>
        <taxon>Pterygota</taxon>
        <taxon>Neoptera</taxon>
        <taxon>Endopterygota</taxon>
        <taxon>Hymenoptera</taxon>
        <taxon>Apocrita</taxon>
        <taxon>Proctotrupomorpha</taxon>
        <taxon>Chalcidoidea</taxon>
        <taxon>Aphelinidae</taxon>
        <taxon>Aphelininae</taxon>
        <taxon>Eretmocerus</taxon>
    </lineage>
</organism>
<gene>
    <name evidence="1" type="ORF">QAD02_003022</name>
</gene>
<name>A0ACC2NLS7_9HYME</name>
<sequence>MESKFPVIPELNIQELKKSELILWISKFPDSLVYNLQSIDTLRAVLRKLRDRQQKDTQESDRLEDPGFNTSGQQSAVNDELGDQNKAASTIKLSALDTTTNNGEEQASDIPDNEGGNFFLVIPGIHTFHRIVSVAKNEARAFGSDTGFYSYEGFR</sequence>
<protein>
    <submittedName>
        <fullName evidence="1">Uncharacterized protein</fullName>
    </submittedName>
</protein>
<evidence type="ECO:0000313" key="2">
    <source>
        <dbReference type="Proteomes" id="UP001239111"/>
    </source>
</evidence>
<reference evidence="1" key="1">
    <citation type="submission" date="2023-04" db="EMBL/GenBank/DDBJ databases">
        <title>A chromosome-level genome assembly of the parasitoid wasp Eretmocerus hayati.</title>
        <authorList>
            <person name="Zhong Y."/>
            <person name="Liu S."/>
            <person name="Liu Y."/>
        </authorList>
    </citation>
    <scope>NUCLEOTIDE SEQUENCE</scope>
    <source>
        <strain evidence="1">ZJU_SS_LIU_2023</strain>
    </source>
</reference>
<comment type="caution">
    <text evidence="1">The sequence shown here is derived from an EMBL/GenBank/DDBJ whole genome shotgun (WGS) entry which is preliminary data.</text>
</comment>
<accession>A0ACC2NLS7</accession>
<dbReference type="EMBL" id="CM056743">
    <property type="protein sequence ID" value="KAJ8671763.1"/>
    <property type="molecule type" value="Genomic_DNA"/>
</dbReference>
<keyword evidence="2" id="KW-1185">Reference proteome</keyword>
<dbReference type="Proteomes" id="UP001239111">
    <property type="component" value="Chromosome 3"/>
</dbReference>
<evidence type="ECO:0000313" key="1">
    <source>
        <dbReference type="EMBL" id="KAJ8671763.1"/>
    </source>
</evidence>